<dbReference type="PANTHER" id="PTHR23091">
    <property type="entry name" value="N-TERMINAL ACETYLTRANSFERASE"/>
    <property type="match status" value="1"/>
</dbReference>
<keyword evidence="1" id="KW-0808">Transferase</keyword>
<evidence type="ECO:0000313" key="7">
    <source>
        <dbReference type="Proteomes" id="UP000019763"/>
    </source>
</evidence>
<evidence type="ECO:0000256" key="3">
    <source>
        <dbReference type="ARBA" id="ARBA00025786"/>
    </source>
</evidence>
<gene>
    <name evidence="6" type="ORF">GNI_089530</name>
</gene>
<organism evidence="6 7">
    <name type="scientific">Gregarina niphandrodes</name>
    <name type="common">Septate eugregarine</name>
    <dbReference type="NCBI Taxonomy" id="110365"/>
    <lineage>
        <taxon>Eukaryota</taxon>
        <taxon>Sar</taxon>
        <taxon>Alveolata</taxon>
        <taxon>Apicomplexa</taxon>
        <taxon>Conoidasida</taxon>
        <taxon>Gregarinasina</taxon>
        <taxon>Eugregarinorida</taxon>
        <taxon>Gregarinidae</taxon>
        <taxon>Gregarina</taxon>
    </lineage>
</organism>
<dbReference type="PANTHER" id="PTHR23091:SF4">
    <property type="entry name" value="N-TERMINAL AMINO-ACID N(ALPHA)-ACETYLTRANSFERASE NATA"/>
    <property type="match status" value="1"/>
</dbReference>
<sequence length="182" mass="20588">MAFSIRPATVDDLFAAQALNLTCLPENYQLKYYFYKRLSWPQLQFVAEDAHKNPVGYTLGKIETEEEGDKSSVGHITSLGVLRTHRQAGLAKMLMNVAHNTMVDTFDVKKSSLHVRVTNLSAFSLYCNVLGYQVDKCEVGYYENNEDAFSMRKVLQAPVSRPTATTTTRVKKGKKDKGKKRR</sequence>
<accession>A0A023B5K6</accession>
<dbReference type="GeneID" id="22913217"/>
<keyword evidence="2" id="KW-0012">Acyltransferase</keyword>
<dbReference type="VEuPathDB" id="CryptoDB:GNI_089530"/>
<dbReference type="InterPro" id="IPR045047">
    <property type="entry name" value="Ard1-like"/>
</dbReference>
<feature type="region of interest" description="Disordered" evidence="4">
    <location>
        <begin position="160"/>
        <end position="182"/>
    </location>
</feature>
<evidence type="ECO:0000256" key="1">
    <source>
        <dbReference type="ARBA" id="ARBA00022679"/>
    </source>
</evidence>
<dbReference type="Pfam" id="PF00583">
    <property type="entry name" value="Acetyltransf_1"/>
    <property type="match status" value="1"/>
</dbReference>
<reference evidence="6" key="1">
    <citation type="submission" date="2013-12" db="EMBL/GenBank/DDBJ databases">
        <authorList>
            <person name="Omoto C.K."/>
            <person name="Sibley D."/>
            <person name="Venepally P."/>
            <person name="Hadjithomas M."/>
            <person name="Karamycheva S."/>
            <person name="Brunk B."/>
            <person name="Roos D."/>
            <person name="Caler E."/>
            <person name="Lorenzi H."/>
        </authorList>
    </citation>
    <scope>NUCLEOTIDE SEQUENCE</scope>
</reference>
<evidence type="ECO:0000256" key="4">
    <source>
        <dbReference type="SAM" id="MobiDB-lite"/>
    </source>
</evidence>
<evidence type="ECO:0000256" key="2">
    <source>
        <dbReference type="ARBA" id="ARBA00023315"/>
    </source>
</evidence>
<dbReference type="PROSITE" id="PS51186">
    <property type="entry name" value="GNAT"/>
    <property type="match status" value="1"/>
</dbReference>
<proteinExistence type="inferred from homology"/>
<name>A0A023B5K6_GRENI</name>
<dbReference type="SUPFAM" id="SSF55729">
    <property type="entry name" value="Acyl-CoA N-acyltransferases (Nat)"/>
    <property type="match status" value="1"/>
</dbReference>
<comment type="caution">
    <text evidence="6">The sequence shown here is derived from an EMBL/GenBank/DDBJ whole genome shotgun (WGS) entry which is preliminary data.</text>
</comment>
<protein>
    <submittedName>
        <fullName evidence="6">N-acetyltransferase</fullName>
    </submittedName>
</protein>
<dbReference type="GO" id="GO:1990190">
    <property type="term" value="F:protein-N-terminal-glutamate acetyltransferase activity"/>
    <property type="evidence" value="ECO:0007669"/>
    <property type="project" value="TreeGrafter"/>
</dbReference>
<evidence type="ECO:0000313" key="6">
    <source>
        <dbReference type="EMBL" id="EZG61150.1"/>
    </source>
</evidence>
<dbReference type="InterPro" id="IPR016181">
    <property type="entry name" value="Acyl_CoA_acyltransferase"/>
</dbReference>
<dbReference type="OrthoDB" id="25586at2759"/>
<feature type="compositionally biased region" description="Basic residues" evidence="4">
    <location>
        <begin position="169"/>
        <end position="182"/>
    </location>
</feature>
<dbReference type="AlphaFoldDB" id="A0A023B5K6"/>
<dbReference type="GO" id="GO:0031415">
    <property type="term" value="C:NatA complex"/>
    <property type="evidence" value="ECO:0007669"/>
    <property type="project" value="InterPro"/>
</dbReference>
<comment type="similarity">
    <text evidence="3">Belongs to the acetyltransferase family. ARD1 subfamily.</text>
</comment>
<evidence type="ECO:0000259" key="5">
    <source>
        <dbReference type="PROSITE" id="PS51186"/>
    </source>
</evidence>
<dbReference type="OMA" id="MSMQNAN"/>
<keyword evidence="7" id="KW-1185">Reference proteome</keyword>
<dbReference type="CDD" id="cd04301">
    <property type="entry name" value="NAT_SF"/>
    <property type="match status" value="1"/>
</dbReference>
<dbReference type="Gene3D" id="3.40.630.30">
    <property type="match status" value="1"/>
</dbReference>
<dbReference type="GO" id="GO:1990189">
    <property type="term" value="F:protein N-terminal-serine acetyltransferase activity"/>
    <property type="evidence" value="ECO:0007669"/>
    <property type="project" value="TreeGrafter"/>
</dbReference>
<dbReference type="RefSeq" id="XP_011130803.1">
    <property type="nucleotide sequence ID" value="XM_011132501.1"/>
</dbReference>
<dbReference type="eggNOG" id="KOG3235">
    <property type="taxonomic scope" value="Eukaryota"/>
</dbReference>
<feature type="domain" description="N-acetyltransferase" evidence="5">
    <location>
        <begin position="3"/>
        <end position="156"/>
    </location>
</feature>
<dbReference type="EMBL" id="AFNH02000669">
    <property type="protein sequence ID" value="EZG61150.1"/>
    <property type="molecule type" value="Genomic_DNA"/>
</dbReference>
<dbReference type="Proteomes" id="UP000019763">
    <property type="component" value="Unassembled WGS sequence"/>
</dbReference>
<dbReference type="InterPro" id="IPR000182">
    <property type="entry name" value="GNAT_dom"/>
</dbReference>